<keyword evidence="7" id="KW-1185">Reference proteome</keyword>
<dbReference type="Proteomes" id="UP001431131">
    <property type="component" value="Unassembled WGS sequence"/>
</dbReference>
<comment type="similarity">
    <text evidence="2 4">Belongs to the GerABKA family.</text>
</comment>
<feature type="transmembrane region" description="Helical" evidence="5">
    <location>
        <begin position="312"/>
        <end position="334"/>
    </location>
</feature>
<sequence>MNKQSIQKYFDKFKEKKTYPEQDSTEDIERKQQKIDPILENTIAIFKKIYSVPDNSDLKIHNFTINGLNKNAVLLFFSTISDIKMINEHIIEPLVSNKDSSKTIEDIISVQSMQAIDIIDEAVQGINGGNATLFVNGEKKAYLFGTSNFQSRSVEKAENETIVKGPKEAFNEKATTNISLVRKKIKNENLIVEETTISKRSHNELYLLYIKDLANDKLVKNIKKRVSSLDVDAIQNLSLLEQYIEERPISVFPSILYTERPDRAASFLEDGYIVLLMNNSPSCLILPATFWSFIHNPEDHYLRFIYGNFTRILRVFALFVTLFASAIYVSITNYHAEMVPTDLLFAIASTREKVPFPAFVEVLMMEIAFELIREAGLRVPTPIGPTIGIVGALILGQAAVQANVVSPIVVIVVALSGVSSFTVGDISMNFAVRMIRFLFIISAGLFGIYGMTATFTAGLFYMVSIKSFGVPYLAPMSPKYVSAKDTILRHLLNKEKIRPGYVKPKDIIKKSEE</sequence>
<dbReference type="EMBL" id="JAKTTI010000040">
    <property type="protein sequence ID" value="MCH1627371.1"/>
    <property type="molecule type" value="Genomic_DNA"/>
</dbReference>
<feature type="transmembrane region" description="Helical" evidence="5">
    <location>
        <begin position="379"/>
        <end position="398"/>
    </location>
</feature>
<evidence type="ECO:0000256" key="4">
    <source>
        <dbReference type="PIRNR" id="PIRNR005690"/>
    </source>
</evidence>
<name>A0AAW5ED54_9BACI</name>
<keyword evidence="3 4" id="KW-0472">Membrane</keyword>
<dbReference type="GO" id="GO:0009847">
    <property type="term" value="P:spore germination"/>
    <property type="evidence" value="ECO:0007669"/>
    <property type="project" value="UniProtKB-UniRule"/>
</dbReference>
<evidence type="ECO:0000256" key="5">
    <source>
        <dbReference type="SAM" id="Phobius"/>
    </source>
</evidence>
<feature type="transmembrane region" description="Helical" evidence="5">
    <location>
        <begin position="435"/>
        <end position="463"/>
    </location>
</feature>
<organism evidence="6 7">
    <name type="scientific">Fredinandcohnia quinoae</name>
    <dbReference type="NCBI Taxonomy" id="2918902"/>
    <lineage>
        <taxon>Bacteria</taxon>
        <taxon>Bacillati</taxon>
        <taxon>Bacillota</taxon>
        <taxon>Bacilli</taxon>
        <taxon>Bacillales</taxon>
        <taxon>Bacillaceae</taxon>
        <taxon>Fredinandcohnia</taxon>
    </lineage>
</organism>
<feature type="transmembrane region" description="Helical" evidence="5">
    <location>
        <begin position="404"/>
        <end position="423"/>
    </location>
</feature>
<evidence type="ECO:0000256" key="1">
    <source>
        <dbReference type="ARBA" id="ARBA00004141"/>
    </source>
</evidence>
<dbReference type="PANTHER" id="PTHR22550">
    <property type="entry name" value="SPORE GERMINATION PROTEIN"/>
    <property type="match status" value="1"/>
</dbReference>
<proteinExistence type="inferred from homology"/>
<dbReference type="InterPro" id="IPR004995">
    <property type="entry name" value="Spore_Ger"/>
</dbReference>
<dbReference type="RefSeq" id="WP_240257292.1">
    <property type="nucleotide sequence ID" value="NZ_JAKTTI010000040.1"/>
</dbReference>
<dbReference type="PIRSF" id="PIRSF005690">
    <property type="entry name" value="GerBA"/>
    <property type="match status" value="1"/>
</dbReference>
<evidence type="ECO:0000313" key="6">
    <source>
        <dbReference type="EMBL" id="MCH1627371.1"/>
    </source>
</evidence>
<dbReference type="PANTHER" id="PTHR22550:SF5">
    <property type="entry name" value="LEUCINE ZIPPER PROTEIN 4"/>
    <property type="match status" value="1"/>
</dbReference>
<evidence type="ECO:0000313" key="7">
    <source>
        <dbReference type="Proteomes" id="UP001431131"/>
    </source>
</evidence>
<keyword evidence="5" id="KW-0812">Transmembrane</keyword>
<comment type="caution">
    <text evidence="6">The sequence shown here is derived from an EMBL/GenBank/DDBJ whole genome shotgun (WGS) entry which is preliminary data.</text>
</comment>
<dbReference type="AlphaFoldDB" id="A0AAW5ED54"/>
<evidence type="ECO:0000256" key="2">
    <source>
        <dbReference type="ARBA" id="ARBA00005278"/>
    </source>
</evidence>
<protein>
    <submittedName>
        <fullName evidence="6">Spore germination protein</fullName>
    </submittedName>
</protein>
<accession>A0AAW5ED54</accession>
<comment type="subcellular location">
    <subcellularLocation>
        <location evidence="4">Cell membrane</location>
    </subcellularLocation>
    <subcellularLocation>
        <location evidence="1">Membrane</location>
        <topology evidence="1">Multi-pass membrane protein</topology>
    </subcellularLocation>
</comment>
<dbReference type="Pfam" id="PF03323">
    <property type="entry name" value="GerA"/>
    <property type="match status" value="1"/>
</dbReference>
<evidence type="ECO:0000256" key="3">
    <source>
        <dbReference type="ARBA" id="ARBA00023136"/>
    </source>
</evidence>
<dbReference type="GO" id="GO:0005886">
    <property type="term" value="C:plasma membrane"/>
    <property type="evidence" value="ECO:0007669"/>
    <property type="project" value="UniProtKB-SubCell"/>
</dbReference>
<gene>
    <name evidence="6" type="ORF">MJG50_18710</name>
</gene>
<reference evidence="6" key="1">
    <citation type="submission" date="2022-02" db="EMBL/GenBank/DDBJ databases">
        <title>Fredinandcohnia quinoae sp. nov. isolated from Chenopodium quinoa seeds.</title>
        <authorList>
            <person name="Saati-Santamaria Z."/>
            <person name="Flores-Felix J.D."/>
            <person name="Igual J.M."/>
            <person name="Velazquez E."/>
            <person name="Garcia-Fraile P."/>
            <person name="Martinez-Molina E."/>
        </authorList>
    </citation>
    <scope>NUCLEOTIDE SEQUENCE</scope>
    <source>
        <strain evidence="6">SECRCQ15</strain>
    </source>
</reference>
<dbReference type="InterPro" id="IPR050768">
    <property type="entry name" value="UPF0353/GerABKA_families"/>
</dbReference>
<keyword evidence="5" id="KW-1133">Transmembrane helix</keyword>